<dbReference type="Gramene" id="ONIVA03G27900.2">
    <property type="protein sequence ID" value="ONIVA03G27900.2"/>
    <property type="gene ID" value="ONIVA03G27900"/>
</dbReference>
<dbReference type="Proteomes" id="UP000006591">
    <property type="component" value="Chromosome 3"/>
</dbReference>
<dbReference type="AlphaFoldDB" id="A0A0E0GQT2"/>
<keyword evidence="1" id="KW-0812">Transmembrane</keyword>
<name>A0A0E0GQT2_ORYNI</name>
<dbReference type="HOGENOM" id="CLU_2675302_0_0_1"/>
<keyword evidence="1" id="KW-0472">Membrane</keyword>
<feature type="transmembrane region" description="Helical" evidence="1">
    <location>
        <begin position="12"/>
        <end position="33"/>
    </location>
</feature>
<reference evidence="2" key="2">
    <citation type="submission" date="2018-04" db="EMBL/GenBank/DDBJ databases">
        <title>OnivRS2 (Oryza nivara Reference Sequence Version 2).</title>
        <authorList>
            <person name="Zhang J."/>
            <person name="Kudrna D."/>
            <person name="Lee S."/>
            <person name="Talag J."/>
            <person name="Rajasekar S."/>
            <person name="Welchert J."/>
            <person name="Hsing Y.-I."/>
            <person name="Wing R.A."/>
        </authorList>
    </citation>
    <scope>NUCLEOTIDE SEQUENCE [LARGE SCALE GENOMIC DNA]</scope>
    <source>
        <strain evidence="2">SL10</strain>
    </source>
</reference>
<keyword evidence="3" id="KW-1185">Reference proteome</keyword>
<organism evidence="2">
    <name type="scientific">Oryza nivara</name>
    <name type="common">Indian wild rice</name>
    <name type="synonym">Oryza sativa f. spontanea</name>
    <dbReference type="NCBI Taxonomy" id="4536"/>
    <lineage>
        <taxon>Eukaryota</taxon>
        <taxon>Viridiplantae</taxon>
        <taxon>Streptophyta</taxon>
        <taxon>Embryophyta</taxon>
        <taxon>Tracheophyta</taxon>
        <taxon>Spermatophyta</taxon>
        <taxon>Magnoliopsida</taxon>
        <taxon>Liliopsida</taxon>
        <taxon>Poales</taxon>
        <taxon>Poaceae</taxon>
        <taxon>BOP clade</taxon>
        <taxon>Oryzoideae</taxon>
        <taxon>Oryzeae</taxon>
        <taxon>Oryzinae</taxon>
        <taxon>Oryza</taxon>
    </lineage>
</organism>
<keyword evidence="1" id="KW-1133">Transmembrane helix</keyword>
<evidence type="ECO:0000313" key="3">
    <source>
        <dbReference type="Proteomes" id="UP000006591"/>
    </source>
</evidence>
<sequence>MHGIILSWICDLPAFLALLWVPVVERGGARLFCPKRERPKKKKNLRRSRRNIWLERLSAHLIRVRPISCLVQGVF</sequence>
<evidence type="ECO:0000313" key="2">
    <source>
        <dbReference type="EnsemblPlants" id="ONIVA03G27900.2"/>
    </source>
</evidence>
<accession>A0A0E0GQT2</accession>
<evidence type="ECO:0000256" key="1">
    <source>
        <dbReference type="SAM" id="Phobius"/>
    </source>
</evidence>
<dbReference type="EnsemblPlants" id="ONIVA03G27900.2">
    <property type="protein sequence ID" value="ONIVA03G27900.2"/>
    <property type="gene ID" value="ONIVA03G27900"/>
</dbReference>
<reference evidence="2" key="1">
    <citation type="submission" date="2015-04" db="UniProtKB">
        <authorList>
            <consortium name="EnsemblPlants"/>
        </authorList>
    </citation>
    <scope>IDENTIFICATION</scope>
    <source>
        <strain evidence="2">SL10</strain>
    </source>
</reference>
<proteinExistence type="predicted"/>
<protein>
    <submittedName>
        <fullName evidence="2">Uncharacterized protein</fullName>
    </submittedName>
</protein>